<evidence type="ECO:0000256" key="2">
    <source>
        <dbReference type="SAM" id="MobiDB-lite"/>
    </source>
</evidence>
<feature type="coiled-coil region" evidence="1">
    <location>
        <begin position="322"/>
        <end position="375"/>
    </location>
</feature>
<dbReference type="EMBL" id="JBJUIK010000010">
    <property type="protein sequence ID" value="KAL3515578.1"/>
    <property type="molecule type" value="Genomic_DNA"/>
</dbReference>
<gene>
    <name evidence="4" type="ORF">ACH5RR_022480</name>
</gene>
<reference evidence="4 5" key="1">
    <citation type="submission" date="2024-11" db="EMBL/GenBank/DDBJ databases">
        <title>A near-complete genome assembly of Cinchona calisaya.</title>
        <authorList>
            <person name="Lian D.C."/>
            <person name="Zhao X.W."/>
            <person name="Wei L."/>
        </authorList>
    </citation>
    <scope>NUCLEOTIDE SEQUENCE [LARGE SCALE GENOMIC DNA]</scope>
    <source>
        <tissue evidence="4">Nenye</tissue>
    </source>
</reference>
<evidence type="ECO:0000313" key="4">
    <source>
        <dbReference type="EMBL" id="KAL3515578.1"/>
    </source>
</evidence>
<evidence type="ECO:0000313" key="5">
    <source>
        <dbReference type="Proteomes" id="UP001630127"/>
    </source>
</evidence>
<dbReference type="AlphaFoldDB" id="A0ABD2Z7Y1"/>
<protein>
    <recommendedName>
        <fullName evidence="3">Myb/SANT-like DNA-binding domain-containing protein</fullName>
    </recommendedName>
</protein>
<feature type="region of interest" description="Disordered" evidence="2">
    <location>
        <begin position="290"/>
        <end position="309"/>
    </location>
</feature>
<dbReference type="Proteomes" id="UP001630127">
    <property type="component" value="Unassembled WGS sequence"/>
</dbReference>
<comment type="caution">
    <text evidence="4">The sequence shown here is derived from an EMBL/GenBank/DDBJ whole genome shotgun (WGS) entry which is preliminary data.</text>
</comment>
<organism evidence="4 5">
    <name type="scientific">Cinchona calisaya</name>
    <dbReference type="NCBI Taxonomy" id="153742"/>
    <lineage>
        <taxon>Eukaryota</taxon>
        <taxon>Viridiplantae</taxon>
        <taxon>Streptophyta</taxon>
        <taxon>Embryophyta</taxon>
        <taxon>Tracheophyta</taxon>
        <taxon>Spermatophyta</taxon>
        <taxon>Magnoliopsida</taxon>
        <taxon>eudicotyledons</taxon>
        <taxon>Gunneridae</taxon>
        <taxon>Pentapetalae</taxon>
        <taxon>asterids</taxon>
        <taxon>lamiids</taxon>
        <taxon>Gentianales</taxon>
        <taxon>Rubiaceae</taxon>
        <taxon>Cinchonoideae</taxon>
        <taxon>Cinchoneae</taxon>
        <taxon>Cinchona</taxon>
    </lineage>
</organism>
<name>A0ABD2Z7Y1_9GENT</name>
<dbReference type="PANTHER" id="PTHR46327:SF3">
    <property type="entry name" value="TRANSCRIPTION FACTOR"/>
    <property type="match status" value="1"/>
</dbReference>
<proteinExistence type="predicted"/>
<dbReference type="Pfam" id="PF13837">
    <property type="entry name" value="Myb_DNA-bind_4"/>
    <property type="match status" value="1"/>
</dbReference>
<evidence type="ECO:0000256" key="1">
    <source>
        <dbReference type="SAM" id="Coils"/>
    </source>
</evidence>
<evidence type="ECO:0000259" key="3">
    <source>
        <dbReference type="Pfam" id="PF13837"/>
    </source>
</evidence>
<feature type="compositionally biased region" description="Polar residues" evidence="2">
    <location>
        <begin position="296"/>
        <end position="305"/>
    </location>
</feature>
<sequence length="384" mass="44173">MMSGKKLNVLQQWVLMIPVNSQQQTYPRHEGFMPHPHYFPDNLPSVVGDVQGPDQLPLLIEHNKGERINNSVGIGENSNGLQGIEEKIEGGGEEKETSHKRIKWTDEMVKLLITALSYIGEENVAAQPFRCKSRGLLTKPKPGKWKAISKVMVQRGYHVTPHQCEDKFKDLNKKFRRLNDLLGRGTACKVVENPKLIGLMDLSNEAVLEVMRLLSCKQLFFQELCSYHNGNRLFLPHDQSLQHSLKLALKAKGKCSQDAIHELPAKRMRKLEDHGLASFRSAFDCNRKLAYPPPNEQSKPVSLTSKGGEGDKLPNNWMRSCFLQLEEQKLQIQQQRLELEKLIMDNEQEDLELEKMRLENKFMKLENQRLAFKLKCWKKAAYKH</sequence>
<keyword evidence="1" id="KW-0175">Coiled coil</keyword>
<accession>A0ABD2Z7Y1</accession>
<dbReference type="PANTHER" id="PTHR46327">
    <property type="entry name" value="F16F4.11 PROTEIN-RELATED"/>
    <property type="match status" value="1"/>
</dbReference>
<feature type="domain" description="Myb/SANT-like DNA-binding" evidence="3">
    <location>
        <begin position="103"/>
        <end position="192"/>
    </location>
</feature>
<dbReference type="Gene3D" id="1.10.10.60">
    <property type="entry name" value="Homeodomain-like"/>
    <property type="match status" value="1"/>
</dbReference>
<dbReference type="InterPro" id="IPR044822">
    <property type="entry name" value="Myb_DNA-bind_4"/>
</dbReference>
<keyword evidence="5" id="KW-1185">Reference proteome</keyword>